<dbReference type="KEGG" id="aagg:ETAA8_46610"/>
<evidence type="ECO:0000313" key="1">
    <source>
        <dbReference type="EMBL" id="QDU29547.1"/>
    </source>
</evidence>
<dbReference type="AlphaFoldDB" id="A0A517YH45"/>
<organism evidence="1 2">
    <name type="scientific">Anatilimnocola aggregata</name>
    <dbReference type="NCBI Taxonomy" id="2528021"/>
    <lineage>
        <taxon>Bacteria</taxon>
        <taxon>Pseudomonadati</taxon>
        <taxon>Planctomycetota</taxon>
        <taxon>Planctomycetia</taxon>
        <taxon>Pirellulales</taxon>
        <taxon>Pirellulaceae</taxon>
        <taxon>Anatilimnocola</taxon>
    </lineage>
</organism>
<proteinExistence type="predicted"/>
<name>A0A517YH45_9BACT</name>
<evidence type="ECO:0000313" key="2">
    <source>
        <dbReference type="Proteomes" id="UP000315017"/>
    </source>
</evidence>
<protein>
    <submittedName>
        <fullName evidence="1">Uncharacterized protein</fullName>
    </submittedName>
</protein>
<gene>
    <name evidence="1" type="ORF">ETAA8_46610</name>
</gene>
<dbReference type="Proteomes" id="UP000315017">
    <property type="component" value="Chromosome"/>
</dbReference>
<accession>A0A517YH45</accession>
<dbReference type="RefSeq" id="WP_145093517.1">
    <property type="nucleotide sequence ID" value="NZ_CP036274.1"/>
</dbReference>
<sequence>MPDLHIFVAECASKSWPRFVIRNNRNQLWTGDSWTEKPQDALLFNSGEEALAKVTELTLASTERLVVTTVAIRVDREKPFSIAELQEYLATSFRGLLLDGDFSGATFQVEPDWDELREIE</sequence>
<reference evidence="1 2" key="1">
    <citation type="submission" date="2019-02" db="EMBL/GenBank/DDBJ databases">
        <title>Deep-cultivation of Planctomycetes and their phenomic and genomic characterization uncovers novel biology.</title>
        <authorList>
            <person name="Wiegand S."/>
            <person name="Jogler M."/>
            <person name="Boedeker C."/>
            <person name="Pinto D."/>
            <person name="Vollmers J."/>
            <person name="Rivas-Marin E."/>
            <person name="Kohn T."/>
            <person name="Peeters S.H."/>
            <person name="Heuer A."/>
            <person name="Rast P."/>
            <person name="Oberbeckmann S."/>
            <person name="Bunk B."/>
            <person name="Jeske O."/>
            <person name="Meyerdierks A."/>
            <person name="Storesund J.E."/>
            <person name="Kallscheuer N."/>
            <person name="Luecker S."/>
            <person name="Lage O.M."/>
            <person name="Pohl T."/>
            <person name="Merkel B.J."/>
            <person name="Hornburger P."/>
            <person name="Mueller R.-W."/>
            <person name="Bruemmer F."/>
            <person name="Labrenz M."/>
            <person name="Spormann A.M."/>
            <person name="Op den Camp H."/>
            <person name="Overmann J."/>
            <person name="Amann R."/>
            <person name="Jetten M.S.M."/>
            <person name="Mascher T."/>
            <person name="Medema M.H."/>
            <person name="Devos D.P."/>
            <person name="Kaster A.-K."/>
            <person name="Ovreas L."/>
            <person name="Rohde M."/>
            <person name="Galperin M.Y."/>
            <person name="Jogler C."/>
        </authorList>
    </citation>
    <scope>NUCLEOTIDE SEQUENCE [LARGE SCALE GENOMIC DNA]</scope>
    <source>
        <strain evidence="1 2">ETA_A8</strain>
    </source>
</reference>
<dbReference type="EMBL" id="CP036274">
    <property type="protein sequence ID" value="QDU29547.1"/>
    <property type="molecule type" value="Genomic_DNA"/>
</dbReference>
<keyword evidence="2" id="KW-1185">Reference proteome</keyword>